<protein>
    <recommendedName>
        <fullName evidence="3">Glycosyl transferase</fullName>
    </recommendedName>
</protein>
<evidence type="ECO:0000313" key="1">
    <source>
        <dbReference type="EMBL" id="QCK13485.1"/>
    </source>
</evidence>
<organism evidence="1 2">
    <name type="scientific">Mangrovivirga cuniculi</name>
    <dbReference type="NCBI Taxonomy" id="2715131"/>
    <lineage>
        <taxon>Bacteria</taxon>
        <taxon>Pseudomonadati</taxon>
        <taxon>Bacteroidota</taxon>
        <taxon>Cytophagia</taxon>
        <taxon>Cytophagales</taxon>
        <taxon>Mangrovivirgaceae</taxon>
        <taxon>Mangrovivirga</taxon>
    </lineage>
</organism>
<evidence type="ECO:0008006" key="3">
    <source>
        <dbReference type="Google" id="ProtNLM"/>
    </source>
</evidence>
<accession>A0A4D7JRA6</accession>
<reference evidence="1 2" key="1">
    <citation type="submission" date="2018-04" db="EMBL/GenBank/DDBJ databases">
        <title>Complete genome uncultured novel isolate.</title>
        <authorList>
            <person name="Merlino G."/>
        </authorList>
    </citation>
    <scope>NUCLEOTIDE SEQUENCE [LARGE SCALE GENOMIC DNA]</scope>
    <source>
        <strain evidence="2">R1DC9</strain>
    </source>
</reference>
<gene>
    <name evidence="1" type="ORF">DCC35_01310</name>
</gene>
<name>A0A4D7JRA6_9BACT</name>
<evidence type="ECO:0000313" key="2">
    <source>
        <dbReference type="Proteomes" id="UP000298616"/>
    </source>
</evidence>
<dbReference type="OrthoDB" id="9793805at2"/>
<dbReference type="EMBL" id="CP028923">
    <property type="protein sequence ID" value="QCK13485.1"/>
    <property type="molecule type" value="Genomic_DNA"/>
</dbReference>
<dbReference type="KEGG" id="fpf:DCC35_01310"/>
<dbReference type="AlphaFoldDB" id="A0A4D7JRA6"/>
<sequence length="192" mass="21934">MIKRPKVLYAIQGTGNGHIARARDLVPKFAHYADLDVVISGNHCEVELGYPVMKSYQGLGFYFGKRGGIDWGKTLRKNNIRKFIKEILSIDLTQYDYIINDFEPVTAWAGKLKGLPVINLSHQAAVISRLSPKPSEKDRAGLTILKHYAPSNISFGFHFKCYDQKIYTPIIRDEIRALKPRQIITLRFTYPH</sequence>
<dbReference type="Pfam" id="PF13528">
    <property type="entry name" value="Glyco_trans_1_3"/>
    <property type="match status" value="1"/>
</dbReference>
<dbReference type="Proteomes" id="UP000298616">
    <property type="component" value="Chromosome"/>
</dbReference>
<proteinExistence type="predicted"/>
<keyword evidence="2" id="KW-1185">Reference proteome</keyword>